<evidence type="ECO:0000313" key="1">
    <source>
        <dbReference type="EMBL" id="GAI63762.1"/>
    </source>
</evidence>
<comment type="caution">
    <text evidence="1">The sequence shown here is derived from an EMBL/GenBank/DDBJ whole genome shotgun (WGS) entry which is preliminary data.</text>
</comment>
<sequence length="63" mass="7551">LKEIRKFLPFEDISTGQKYDKEVRDFLKTANEFLNYRNSLIHRLASPKTDLEGIRHFDSIFTF</sequence>
<dbReference type="EMBL" id="BARV01043501">
    <property type="protein sequence ID" value="GAI63762.1"/>
    <property type="molecule type" value="Genomic_DNA"/>
</dbReference>
<name>X1Q5G3_9ZZZZ</name>
<organism evidence="1">
    <name type="scientific">marine sediment metagenome</name>
    <dbReference type="NCBI Taxonomy" id="412755"/>
    <lineage>
        <taxon>unclassified sequences</taxon>
        <taxon>metagenomes</taxon>
        <taxon>ecological metagenomes</taxon>
    </lineage>
</organism>
<dbReference type="AlphaFoldDB" id="X1Q5G3"/>
<reference evidence="1" key="1">
    <citation type="journal article" date="2014" name="Front. Microbiol.">
        <title>High frequency of phylogenetically diverse reductive dehalogenase-homologous genes in deep subseafloor sedimentary metagenomes.</title>
        <authorList>
            <person name="Kawai M."/>
            <person name="Futagami T."/>
            <person name="Toyoda A."/>
            <person name="Takaki Y."/>
            <person name="Nishi S."/>
            <person name="Hori S."/>
            <person name="Arai W."/>
            <person name="Tsubouchi T."/>
            <person name="Morono Y."/>
            <person name="Uchiyama I."/>
            <person name="Ito T."/>
            <person name="Fujiyama A."/>
            <person name="Inagaki F."/>
            <person name="Takami H."/>
        </authorList>
    </citation>
    <scope>NUCLEOTIDE SEQUENCE</scope>
    <source>
        <strain evidence="1">Expedition CK06-06</strain>
    </source>
</reference>
<accession>X1Q5G3</accession>
<protein>
    <submittedName>
        <fullName evidence="1">Uncharacterized protein</fullName>
    </submittedName>
</protein>
<feature type="non-terminal residue" evidence="1">
    <location>
        <position position="1"/>
    </location>
</feature>
<gene>
    <name evidence="1" type="ORF">S06H3_64905</name>
</gene>
<proteinExistence type="predicted"/>